<evidence type="ECO:0000259" key="2">
    <source>
        <dbReference type="Pfam" id="PF00266"/>
    </source>
</evidence>
<dbReference type="InterPro" id="IPR015424">
    <property type="entry name" value="PyrdxlP-dep_Trfase"/>
</dbReference>
<dbReference type="Pfam" id="PF00266">
    <property type="entry name" value="Aminotran_5"/>
    <property type="match status" value="1"/>
</dbReference>
<protein>
    <submittedName>
        <fullName evidence="3">Aminotransferase class V-fold PLP-dependent enzyme</fullName>
    </submittedName>
</protein>
<name>A0ABV9HVU3_9FLAO</name>
<dbReference type="Proteomes" id="UP001596043">
    <property type="component" value="Unassembled WGS sequence"/>
</dbReference>
<dbReference type="Gene3D" id="3.40.640.10">
    <property type="entry name" value="Type I PLP-dependent aspartate aminotransferase-like (Major domain)"/>
    <property type="match status" value="1"/>
</dbReference>
<keyword evidence="1" id="KW-0663">Pyridoxal phosphate</keyword>
<feature type="domain" description="Aminotransferase class V" evidence="2">
    <location>
        <begin position="45"/>
        <end position="329"/>
    </location>
</feature>
<dbReference type="InterPro" id="IPR000192">
    <property type="entry name" value="Aminotrans_V_dom"/>
</dbReference>
<evidence type="ECO:0000313" key="4">
    <source>
        <dbReference type="Proteomes" id="UP001596043"/>
    </source>
</evidence>
<dbReference type="GO" id="GO:0008483">
    <property type="term" value="F:transaminase activity"/>
    <property type="evidence" value="ECO:0007669"/>
    <property type="project" value="UniProtKB-KW"/>
</dbReference>
<dbReference type="PANTHER" id="PTHR43586">
    <property type="entry name" value="CYSTEINE DESULFURASE"/>
    <property type="match status" value="1"/>
</dbReference>
<dbReference type="PANTHER" id="PTHR43586:SF15">
    <property type="entry name" value="BLR3095 PROTEIN"/>
    <property type="match status" value="1"/>
</dbReference>
<keyword evidence="3" id="KW-0032">Aminotransferase</keyword>
<keyword evidence="4" id="KW-1185">Reference proteome</keyword>
<accession>A0ABV9HVU3</accession>
<gene>
    <name evidence="3" type="ORF">ACFO3O_09320</name>
</gene>
<comment type="caution">
    <text evidence="3">The sequence shown here is derived from an EMBL/GenBank/DDBJ whole genome shotgun (WGS) entry which is preliminary data.</text>
</comment>
<proteinExistence type="predicted"/>
<reference evidence="4" key="1">
    <citation type="journal article" date="2019" name="Int. J. Syst. Evol. Microbiol.">
        <title>The Global Catalogue of Microorganisms (GCM) 10K type strain sequencing project: providing services to taxonomists for standard genome sequencing and annotation.</title>
        <authorList>
            <consortium name="The Broad Institute Genomics Platform"/>
            <consortium name="The Broad Institute Genome Sequencing Center for Infectious Disease"/>
            <person name="Wu L."/>
            <person name="Ma J."/>
        </authorList>
    </citation>
    <scope>NUCLEOTIDE SEQUENCE [LARGE SCALE GENOMIC DNA]</scope>
    <source>
        <strain evidence="4">YJ-61-S</strain>
    </source>
</reference>
<evidence type="ECO:0000313" key="3">
    <source>
        <dbReference type="EMBL" id="MFC4634104.1"/>
    </source>
</evidence>
<dbReference type="EMBL" id="JBHSFV010000004">
    <property type="protein sequence ID" value="MFC4634104.1"/>
    <property type="molecule type" value="Genomic_DNA"/>
</dbReference>
<dbReference type="InterPro" id="IPR015421">
    <property type="entry name" value="PyrdxlP-dep_Trfase_major"/>
</dbReference>
<dbReference type="InterPro" id="IPR015422">
    <property type="entry name" value="PyrdxlP-dep_Trfase_small"/>
</dbReference>
<organism evidence="3 4">
    <name type="scientific">Dokdonia ponticola</name>
    <dbReference type="NCBI Taxonomy" id="2041041"/>
    <lineage>
        <taxon>Bacteria</taxon>
        <taxon>Pseudomonadati</taxon>
        <taxon>Bacteroidota</taxon>
        <taxon>Flavobacteriia</taxon>
        <taxon>Flavobacteriales</taxon>
        <taxon>Flavobacteriaceae</taxon>
        <taxon>Dokdonia</taxon>
    </lineage>
</organism>
<dbReference type="RefSeq" id="WP_379978328.1">
    <property type="nucleotide sequence ID" value="NZ_JBHSFV010000004.1"/>
</dbReference>
<evidence type="ECO:0000256" key="1">
    <source>
        <dbReference type="ARBA" id="ARBA00022898"/>
    </source>
</evidence>
<keyword evidence="3" id="KW-0808">Transferase</keyword>
<dbReference type="SUPFAM" id="SSF53383">
    <property type="entry name" value="PLP-dependent transferases"/>
    <property type="match status" value="1"/>
</dbReference>
<sequence>MSPYKKYFPILNQCTYLNTPASGLLPLPVLEYRQAHDLDFFVMGSAIKNDRGPILTEIREKVGALFSCAPNRVALVPNFSYGFNTLLEGVPTPKKVLLLEGDYPSVNWPFESRDFEITYAQIDGNLEQRVETAFAKAQPDIFAFSAVQYINGIKIDFEFLKRLKANYPETLFFADATQYLGTEVFDFDASAFDVMGGSCYKWMNAGFGNAVFLFKEAIAEKVFPKTTGFNSLQGKYKAQEGSFLGRFEPGHQDTLNYGSLGVAIDLMNEIGIETIEKQIRELSVAAKASFTERGLLEEAVVKREAHSSIFNLKGDQALVKHLNDHGIMCILRGNGVRVGFQYFNTQADLQVLLDALDSF</sequence>
<dbReference type="Gene3D" id="3.90.1150.10">
    <property type="entry name" value="Aspartate Aminotransferase, domain 1"/>
    <property type="match status" value="1"/>
</dbReference>